<evidence type="ECO:0000256" key="6">
    <source>
        <dbReference type="SAM" id="MobiDB-lite"/>
    </source>
</evidence>
<feature type="region of interest" description="Disordered" evidence="6">
    <location>
        <begin position="582"/>
        <end position="645"/>
    </location>
</feature>
<gene>
    <name evidence="8" type="primary">LOC123168836</name>
</gene>
<evidence type="ECO:0000256" key="7">
    <source>
        <dbReference type="SAM" id="Phobius"/>
    </source>
</evidence>
<feature type="transmembrane region" description="Helical" evidence="7">
    <location>
        <begin position="111"/>
        <end position="132"/>
    </location>
</feature>
<feature type="transmembrane region" description="Helical" evidence="7">
    <location>
        <begin position="30"/>
        <end position="52"/>
    </location>
</feature>
<dbReference type="KEGG" id="taes:123168836"/>
<feature type="transmembrane region" description="Helical" evidence="7">
    <location>
        <begin position="387"/>
        <end position="408"/>
    </location>
</feature>
<accession>A0A3B6TGA2</accession>
<dbReference type="Gramene" id="TraesCLE_scaffold_002885_01G000300.1">
    <property type="protein sequence ID" value="TraesCLE_scaffold_002885_01G000300.1"/>
    <property type="gene ID" value="TraesCLE_scaffold_002885_01G000300"/>
</dbReference>
<keyword evidence="4 7" id="KW-1133">Transmembrane helix</keyword>
<evidence type="ECO:0000256" key="3">
    <source>
        <dbReference type="ARBA" id="ARBA00022692"/>
    </source>
</evidence>
<sequence>MWVFYLIALPLTVGMVAATLRYFAGPAVPLHVLATVGYAWLCSLSFVILVPTDIYTTITGNQKGDVGFFWSWSYWSTFVLAWAIIPTIKGYEDAGDFTVKERLKTSIRANLLYYEIVGSIGFFGIVLIIIMHHDWGGAILGFAMACSNTFGLVTGAFLLGFGLSEIPKDIWRNADWTRRQKILSHMVAKMTVKLDNARQEYCNTITVVQATSKQMSKRDPLRPFMDIIDNMLAQMLRDDPLFKLSGGNKLAENDMDYDTDEKTMAALRRRLRIAHEEYCRSKSKYTTSVMEALELEDTVTNYEQHDADGWKYVSDLRESRSGTLGSFLDHIEFIWRCILLNRLLKVLSVLLGCISAAILLAEATLLPTGVHLSLFSVLINAVGKQEILVQVVAFAPLMYMCICTYYPLFRIGMMLVYSLTPGQTSSVSLLMICSMVARYAPAISYNFLNLVHLGGDVRTTFEKRMGSIDDAVPFFGRNFNRIYPLIMVVYTILVAGNFFGYLFEIFGSWKRFKFWTEEEEDTNGFDPSGVMILQKERSWIEQARKLGEQVTPLARNFSSVSEDVESGTVLQGVQKVVVMKAAPHSPKREGGAQHKYSSITEQPSSQQSVKQVKEVTHSTSVLLEAGDSENPSPASVAPDPSAGTASRWASMKAGFRSFRSSMSSKRLLPSSLSRTSSSTSDSLDEIFRGLKRHSSNPRVDVEYLDEDDSALETDRAIR</sequence>
<dbReference type="Gramene" id="TraesNOR7D03G04381690.1">
    <property type="protein sequence ID" value="TraesNOR7D03G04381690.1"/>
    <property type="gene ID" value="TraesNOR7D03G04381690"/>
</dbReference>
<dbReference type="STRING" id="4565.A0A3B6TGA2"/>
<dbReference type="Pfam" id="PF04791">
    <property type="entry name" value="LMBR1"/>
    <property type="match status" value="1"/>
</dbReference>
<dbReference type="Gramene" id="TraesSTA7D03G04326510.1">
    <property type="protein sequence ID" value="TraesSTA7D03G04326510.1"/>
    <property type="gene ID" value="TraesSTA7D03G04326510"/>
</dbReference>
<dbReference type="PANTHER" id="PTHR21355:SF16">
    <property type="entry name" value="LMBR1-LIKE MEMBRANE PROTEIN"/>
    <property type="match status" value="1"/>
</dbReference>
<organism evidence="8">
    <name type="scientific">Triticum aestivum</name>
    <name type="common">Wheat</name>
    <dbReference type="NCBI Taxonomy" id="4565"/>
    <lineage>
        <taxon>Eukaryota</taxon>
        <taxon>Viridiplantae</taxon>
        <taxon>Streptophyta</taxon>
        <taxon>Embryophyta</taxon>
        <taxon>Tracheophyta</taxon>
        <taxon>Spermatophyta</taxon>
        <taxon>Magnoliopsida</taxon>
        <taxon>Liliopsida</taxon>
        <taxon>Poales</taxon>
        <taxon>Poaceae</taxon>
        <taxon>BOP clade</taxon>
        <taxon>Pooideae</taxon>
        <taxon>Triticodae</taxon>
        <taxon>Triticeae</taxon>
        <taxon>Triticinae</taxon>
        <taxon>Triticum</taxon>
    </lineage>
</organism>
<dbReference type="PaxDb" id="4565-Traes_7DS_4CA457691.1"/>
<dbReference type="Gramene" id="TraesLAC7D03G04279920.1">
    <property type="protein sequence ID" value="TraesLAC7D03G04279920.1"/>
    <property type="gene ID" value="TraesLAC7D03G04279920"/>
</dbReference>
<comment type="similarity">
    <text evidence="2">Belongs to the LIMR family.</text>
</comment>
<protein>
    <submittedName>
        <fullName evidence="8">Uncharacterized protein</fullName>
    </submittedName>
</protein>
<feature type="transmembrane region" description="Helical" evidence="7">
    <location>
        <begin position="482"/>
        <end position="503"/>
    </location>
</feature>
<evidence type="ECO:0000256" key="5">
    <source>
        <dbReference type="ARBA" id="ARBA00023136"/>
    </source>
</evidence>
<feature type="compositionally biased region" description="Acidic residues" evidence="6">
    <location>
        <begin position="702"/>
        <end position="711"/>
    </location>
</feature>
<reference evidence="8" key="1">
    <citation type="submission" date="2018-08" db="EMBL/GenBank/DDBJ databases">
        <authorList>
            <person name="Rossello M."/>
        </authorList>
    </citation>
    <scope>NUCLEOTIDE SEQUENCE [LARGE SCALE GENOMIC DNA]</scope>
    <source>
        <strain evidence="8">cv. Chinese Spring</strain>
    </source>
</reference>
<dbReference type="GeneID" id="123168836"/>
<dbReference type="RefSeq" id="XP_044442634.1">
    <property type="nucleotide sequence ID" value="XM_044586699.1"/>
</dbReference>
<dbReference type="Gramene" id="TraesROB_scaffold_000926_01G000400.1">
    <property type="protein sequence ID" value="TraesROB_scaffold_000926_01G000400.1"/>
    <property type="gene ID" value="TraesROB_scaffold_000926_01G000400"/>
</dbReference>
<evidence type="ECO:0000256" key="2">
    <source>
        <dbReference type="ARBA" id="ARBA00010487"/>
    </source>
</evidence>
<dbReference type="Gramene" id="TraesPARA_EIv1.0_2545370.1">
    <property type="protein sequence ID" value="TraesPARA_EIv1.0_2545370.1.CDS"/>
    <property type="gene ID" value="TraesPARA_EIv1.0_2545370"/>
</dbReference>
<keyword evidence="5 7" id="KW-0472">Membrane</keyword>
<keyword evidence="3 7" id="KW-0812">Transmembrane</keyword>
<dbReference type="OMA" id="WRNANME"/>
<name>A0A3B6TGA2_WHEAT</name>
<dbReference type="InterPro" id="IPR006876">
    <property type="entry name" value="LMBR1-like_membr_prot"/>
</dbReference>
<feature type="transmembrane region" description="Helical" evidence="7">
    <location>
        <begin position="138"/>
        <end position="163"/>
    </location>
</feature>
<dbReference type="Gramene" id="TraesJAG7D03G04315890.1">
    <property type="protein sequence ID" value="TraesJAG7D03G04315890.1"/>
    <property type="gene ID" value="TraesJAG7D03G04315890"/>
</dbReference>
<feature type="transmembrane region" description="Helical" evidence="7">
    <location>
        <begin position="346"/>
        <end position="367"/>
    </location>
</feature>
<dbReference type="PANTHER" id="PTHR21355">
    <property type="entry name" value="G-PROTEIN COUPLED RECEPTOR-ASSOCIATED PROTEIN LMBRD2"/>
    <property type="match status" value="1"/>
</dbReference>
<evidence type="ECO:0000313" key="9">
    <source>
        <dbReference type="Proteomes" id="UP000019116"/>
    </source>
</evidence>
<feature type="transmembrane region" description="Helical" evidence="7">
    <location>
        <begin position="6"/>
        <end position="23"/>
    </location>
</feature>
<dbReference type="Proteomes" id="UP000019116">
    <property type="component" value="Chromosome 7D"/>
</dbReference>
<keyword evidence="9" id="KW-1185">Reference proteome</keyword>
<dbReference type="Gramene" id="TraesLDM7D03G04339090.1">
    <property type="protein sequence ID" value="TraesLDM7D03G04339090.1"/>
    <property type="gene ID" value="TraesLDM7D03G04339090"/>
</dbReference>
<evidence type="ECO:0000313" key="8">
    <source>
        <dbReference type="EnsemblPlants" id="TraesCS7D02G178400.1"/>
    </source>
</evidence>
<dbReference type="Gramene" id="TraesCS7D03G0402000.1">
    <property type="protein sequence ID" value="TraesCS7D03G0402000.1.CDS"/>
    <property type="gene ID" value="TraesCS7D03G0402000"/>
</dbReference>
<evidence type="ECO:0000256" key="1">
    <source>
        <dbReference type="ARBA" id="ARBA00004141"/>
    </source>
</evidence>
<dbReference type="GO" id="GO:0016020">
    <property type="term" value="C:membrane"/>
    <property type="evidence" value="ECO:0000318"/>
    <property type="project" value="GO_Central"/>
</dbReference>
<dbReference type="Gramene" id="TraesARI7D03G04408080.1">
    <property type="protein sequence ID" value="TraesARI7D03G04408080.1"/>
    <property type="gene ID" value="TraesARI7D03G04408080"/>
</dbReference>
<dbReference type="Gramene" id="TraesCAD_scaffold_002555_01G000400.1">
    <property type="protein sequence ID" value="TraesCAD_scaffold_002555_01G000400.1"/>
    <property type="gene ID" value="TraesCAD_scaffold_002555_01G000400"/>
</dbReference>
<dbReference type="Gramene" id="TraesJUL7D03G04376550.1">
    <property type="protein sequence ID" value="TraesJUL7D03G04376550.1"/>
    <property type="gene ID" value="TraesJUL7D03G04376550"/>
</dbReference>
<reference evidence="8" key="2">
    <citation type="submission" date="2018-10" db="UniProtKB">
        <authorList>
            <consortium name="EnsemblPlants"/>
        </authorList>
    </citation>
    <scope>IDENTIFICATION</scope>
</reference>
<dbReference type="EnsemblPlants" id="TraesCS7D02G178400.1">
    <property type="protein sequence ID" value="TraesCS7D02G178400.1"/>
    <property type="gene ID" value="TraesCS7D02G178400"/>
</dbReference>
<dbReference type="Gramene" id="TraesSYM7D03G04385840.1">
    <property type="protein sequence ID" value="TraesSYM7D03G04385840.1"/>
    <property type="gene ID" value="TraesSYM7D03G04385840"/>
</dbReference>
<feature type="region of interest" description="Disordered" evidence="6">
    <location>
        <begin position="689"/>
        <end position="718"/>
    </location>
</feature>
<dbReference type="Gramene" id="TraesMAC7D03G04325340.1">
    <property type="protein sequence ID" value="TraesMAC7D03G04325340.1"/>
    <property type="gene ID" value="TraesMAC7D03G04325340"/>
</dbReference>
<dbReference type="InterPro" id="IPR051584">
    <property type="entry name" value="GPCR-associated_LMBR1"/>
</dbReference>
<dbReference type="AlphaFoldDB" id="A0A3B6TGA2"/>
<evidence type="ECO:0000256" key="4">
    <source>
        <dbReference type="ARBA" id="ARBA00022989"/>
    </source>
</evidence>
<dbReference type="Gramene" id="TraesCS7D02G178400.1">
    <property type="protein sequence ID" value="TraesCS7D02G178400.1"/>
    <property type="gene ID" value="TraesCS7D02G178400"/>
</dbReference>
<feature type="compositionally biased region" description="Low complexity" evidence="6">
    <location>
        <begin position="631"/>
        <end position="642"/>
    </location>
</feature>
<comment type="subcellular location">
    <subcellularLocation>
        <location evidence="1">Membrane</location>
        <topology evidence="1">Multi-pass membrane protein</topology>
    </subcellularLocation>
</comment>
<proteinExistence type="inferred from homology"/>
<feature type="transmembrane region" description="Helical" evidence="7">
    <location>
        <begin position="72"/>
        <end position="91"/>
    </location>
</feature>
<dbReference type="Gramene" id="TraesWEE_scaffold_002035_01G000400.1">
    <property type="protein sequence ID" value="TraesWEE_scaffold_002035_01G000400.1"/>
    <property type="gene ID" value="TraesWEE_scaffold_002035_01G000400"/>
</dbReference>